<protein>
    <recommendedName>
        <fullName evidence="1">HD-GYP domain-containing protein</fullName>
    </recommendedName>
</protein>
<evidence type="ECO:0000313" key="2">
    <source>
        <dbReference type="EMBL" id="GAG48555.1"/>
    </source>
</evidence>
<dbReference type="PANTHER" id="PTHR45228">
    <property type="entry name" value="CYCLIC DI-GMP PHOSPHODIESTERASE TM_0186-RELATED"/>
    <property type="match status" value="1"/>
</dbReference>
<evidence type="ECO:0000259" key="1">
    <source>
        <dbReference type="PROSITE" id="PS51832"/>
    </source>
</evidence>
<comment type="caution">
    <text evidence="2">The sequence shown here is derived from an EMBL/GenBank/DDBJ whole genome shotgun (WGS) entry which is preliminary data.</text>
</comment>
<dbReference type="EMBL" id="BARS01058455">
    <property type="protein sequence ID" value="GAG48555.1"/>
    <property type="molecule type" value="Genomic_DNA"/>
</dbReference>
<dbReference type="AlphaFoldDB" id="X0XYX2"/>
<feature type="non-terminal residue" evidence="2">
    <location>
        <position position="1"/>
    </location>
</feature>
<name>X0XYX2_9ZZZZ</name>
<dbReference type="InterPro" id="IPR052020">
    <property type="entry name" value="Cyclic_di-GMP/3'3'-cGAMP_PDE"/>
</dbReference>
<dbReference type="InterPro" id="IPR037522">
    <property type="entry name" value="HD_GYP_dom"/>
</dbReference>
<feature type="domain" description="HD-GYP" evidence="1">
    <location>
        <begin position="1"/>
        <end position="55"/>
    </location>
</feature>
<dbReference type="Gene3D" id="1.10.3210.10">
    <property type="entry name" value="Hypothetical protein af1432"/>
    <property type="match status" value="1"/>
</dbReference>
<sequence>FDAMMSERSYRSALSPEQVAEEIGRGAGTHFDPEAVDALLRISNSLVRLFEYATESNTDSLQDVMGRFEGQDQLGDEMSETLGENGKLLVEEAQGANTR</sequence>
<reference evidence="2" key="1">
    <citation type="journal article" date="2014" name="Front. Microbiol.">
        <title>High frequency of phylogenetically diverse reductive dehalogenase-homologous genes in deep subseafloor sedimentary metagenomes.</title>
        <authorList>
            <person name="Kawai M."/>
            <person name="Futagami T."/>
            <person name="Toyoda A."/>
            <person name="Takaki Y."/>
            <person name="Nishi S."/>
            <person name="Hori S."/>
            <person name="Arai W."/>
            <person name="Tsubouchi T."/>
            <person name="Morono Y."/>
            <person name="Uchiyama I."/>
            <person name="Ito T."/>
            <person name="Fujiyama A."/>
            <person name="Inagaki F."/>
            <person name="Takami H."/>
        </authorList>
    </citation>
    <scope>NUCLEOTIDE SEQUENCE</scope>
    <source>
        <strain evidence="2">Expedition CK06-06</strain>
    </source>
</reference>
<dbReference type="PROSITE" id="PS51832">
    <property type="entry name" value="HD_GYP"/>
    <property type="match status" value="1"/>
</dbReference>
<gene>
    <name evidence="2" type="ORF">S01H1_85237</name>
</gene>
<organism evidence="2">
    <name type="scientific">marine sediment metagenome</name>
    <dbReference type="NCBI Taxonomy" id="412755"/>
    <lineage>
        <taxon>unclassified sequences</taxon>
        <taxon>metagenomes</taxon>
        <taxon>ecological metagenomes</taxon>
    </lineage>
</organism>
<feature type="non-terminal residue" evidence="2">
    <location>
        <position position="99"/>
    </location>
</feature>
<accession>X0XYX2</accession>
<proteinExistence type="predicted"/>